<keyword evidence="4" id="KW-1185">Reference proteome</keyword>
<sequence>MSTEEKPAATPRSLAEALRARDDASLSALLRARPDLVTPVPTDLTQLATRAGTRASVARALERLDRFTLQTAEALAVAADPASYDELLRLMAGEQGEDPHAADSAVARALPHAVAKLREQALVWGDDARLRLVRTARELMAPTPRHPSPTGLGPTVAEAAVPMSPNRVQDILATAGLSSTHDAVSAVTALTDLFTDPQRMSDLLSDAPADSLEILDRLVWGPPYGQVTHDPAPRLRWLMDRGLLLPITPGTVVLPREVALHLRGGRAHRVTEPLPPAVRAAAQHPPQVVDATAAGQAYQALVAVEDLLKLWDGGGPAVLRAGGLSVRDLKRTAVSLGVSEPEAAFWLELAFAAGLLASDGEADERYAPTPASDEWLDGPPAERWARLAEAWLTATRTPGVVGGRDAKDRALSALGPGLDRSAAPEVRHRVLTLAASLPSGAAPDERSLLERLRWERPLRRADGSAGSSGGPAGGEEDLRTRIARWTLEEAERLGVTGRGALSSHGRALVLGEVREPAAAGAHDGAGGGQGSTAAADAGPGDKLPVHHHDDGATGRPEPIPAPLPPAAQAEAADLAARVLTPLLPAPLDHVLLQADLTAVAPGPLVRPLAETLDVLAEVESKGGATVYRFTPGSVRRALDSGRTAADLHAFLAAHARTPVPQPLAYLIDDVARRHGVLRVGASSSYVRCDDEKVLEEILADGRSSGLGLRRLAPTVLAARTDPATLLEGLRSMGFAPAAESTEGDVLIARAAAHRTPPRAVPQPVPEGPPTPDGPALSAAVRAIRAGDDASTAPLRTPDAVEGDLPRGSAADTLATLQMAVMTGTRVLIGHLDAQGIATQRVLTPLSVEGGFVTAHDHTAAGVRTYPLHRITGAAELDDEG</sequence>
<evidence type="ECO:0000313" key="3">
    <source>
        <dbReference type="EMBL" id="MEU3553569.1"/>
    </source>
</evidence>
<feature type="region of interest" description="Disordered" evidence="1">
    <location>
        <begin position="787"/>
        <end position="806"/>
    </location>
</feature>
<organism evidence="3 4">
    <name type="scientific">Streptomyces fragilis</name>
    <dbReference type="NCBI Taxonomy" id="67301"/>
    <lineage>
        <taxon>Bacteria</taxon>
        <taxon>Bacillati</taxon>
        <taxon>Actinomycetota</taxon>
        <taxon>Actinomycetes</taxon>
        <taxon>Kitasatosporales</taxon>
        <taxon>Streptomycetaceae</taxon>
        <taxon>Streptomyces</taxon>
    </lineage>
</organism>
<dbReference type="RefSeq" id="WP_108951793.1">
    <property type="nucleotide sequence ID" value="NZ_BEVZ01000001.1"/>
</dbReference>
<dbReference type="GO" id="GO:0004386">
    <property type="term" value="F:helicase activity"/>
    <property type="evidence" value="ECO:0007669"/>
    <property type="project" value="UniProtKB-KW"/>
</dbReference>
<dbReference type="Pfam" id="PF13625">
    <property type="entry name" value="Helicase_C_3"/>
    <property type="match status" value="1"/>
</dbReference>
<accession>A0ABV2YDE2</accession>
<evidence type="ECO:0000313" key="4">
    <source>
        <dbReference type="Proteomes" id="UP001550850"/>
    </source>
</evidence>
<feature type="region of interest" description="Disordered" evidence="1">
    <location>
        <begin position="754"/>
        <end position="776"/>
    </location>
</feature>
<reference evidence="3 4" key="1">
    <citation type="submission" date="2024-06" db="EMBL/GenBank/DDBJ databases">
        <title>The Natural Products Discovery Center: Release of the First 8490 Sequenced Strains for Exploring Actinobacteria Biosynthetic Diversity.</title>
        <authorList>
            <person name="Kalkreuter E."/>
            <person name="Kautsar S.A."/>
            <person name="Yang D."/>
            <person name="Bader C.D."/>
            <person name="Teijaro C.N."/>
            <person name="Fluegel L."/>
            <person name="Davis C.M."/>
            <person name="Simpson J.R."/>
            <person name="Lauterbach L."/>
            <person name="Steele A.D."/>
            <person name="Gui C."/>
            <person name="Meng S."/>
            <person name="Li G."/>
            <person name="Viehrig K."/>
            <person name="Ye F."/>
            <person name="Su P."/>
            <person name="Kiefer A.F."/>
            <person name="Nichols A."/>
            <person name="Cepeda A.J."/>
            <person name="Yan W."/>
            <person name="Fan B."/>
            <person name="Jiang Y."/>
            <person name="Adhikari A."/>
            <person name="Zheng C.-J."/>
            <person name="Schuster L."/>
            <person name="Cowan T.M."/>
            <person name="Smanski M.J."/>
            <person name="Chevrette M.G."/>
            <person name="De Carvalho L.P.S."/>
            <person name="Shen B."/>
        </authorList>
    </citation>
    <scope>NUCLEOTIDE SEQUENCE [LARGE SCALE GENOMIC DNA]</scope>
    <source>
        <strain evidence="3 4">NPDC038104</strain>
    </source>
</reference>
<dbReference type="InterPro" id="IPR032830">
    <property type="entry name" value="XPB/Ssl2_N"/>
</dbReference>
<dbReference type="EMBL" id="JBEZUR010000004">
    <property type="protein sequence ID" value="MEU3553569.1"/>
    <property type="molecule type" value="Genomic_DNA"/>
</dbReference>
<keyword evidence="3" id="KW-0347">Helicase</keyword>
<evidence type="ECO:0000259" key="2">
    <source>
        <dbReference type="Pfam" id="PF13625"/>
    </source>
</evidence>
<keyword evidence="3" id="KW-0067">ATP-binding</keyword>
<name>A0ABV2YDE2_9ACTN</name>
<gene>
    <name evidence="3" type="ORF">AB0E65_04925</name>
</gene>
<comment type="caution">
    <text evidence="3">The sequence shown here is derived from an EMBL/GenBank/DDBJ whole genome shotgun (WGS) entry which is preliminary data.</text>
</comment>
<proteinExistence type="predicted"/>
<keyword evidence="3" id="KW-0378">Hydrolase</keyword>
<feature type="compositionally biased region" description="Pro residues" evidence="1">
    <location>
        <begin position="758"/>
        <end position="772"/>
    </location>
</feature>
<protein>
    <submittedName>
        <fullName evidence="3">Helicase-associated domain-containing protein</fullName>
    </submittedName>
</protein>
<feature type="region of interest" description="Disordered" evidence="1">
    <location>
        <begin position="519"/>
        <end position="568"/>
    </location>
</feature>
<dbReference type="Proteomes" id="UP001550850">
    <property type="component" value="Unassembled WGS sequence"/>
</dbReference>
<keyword evidence="3" id="KW-0547">Nucleotide-binding</keyword>
<evidence type="ECO:0000256" key="1">
    <source>
        <dbReference type="SAM" id="MobiDB-lite"/>
    </source>
</evidence>
<dbReference type="PROSITE" id="PS52050">
    <property type="entry name" value="WYL"/>
    <property type="match status" value="1"/>
</dbReference>
<feature type="compositionally biased region" description="Basic and acidic residues" evidence="1">
    <location>
        <begin position="543"/>
        <end position="552"/>
    </location>
</feature>
<feature type="domain" description="Helicase XPB/Ssl2 N-terminal" evidence="2">
    <location>
        <begin position="590"/>
        <end position="712"/>
    </location>
</feature>